<dbReference type="GO" id="GO:0006897">
    <property type="term" value="P:endocytosis"/>
    <property type="evidence" value="ECO:0007669"/>
    <property type="project" value="InterPro"/>
</dbReference>
<proteinExistence type="predicted"/>
<dbReference type="Proteomes" id="UP000823405">
    <property type="component" value="Unassembled WGS sequence"/>
</dbReference>
<keyword evidence="1 2" id="KW-0728">SH3 domain</keyword>
<name>A0A9P6QPB4_9FUNG</name>
<feature type="non-terminal residue" evidence="4">
    <location>
        <position position="1"/>
    </location>
</feature>
<dbReference type="PROSITE" id="PS50002">
    <property type="entry name" value="SH3"/>
    <property type="match status" value="1"/>
</dbReference>
<dbReference type="GO" id="GO:0097320">
    <property type="term" value="P:plasma membrane tubulation"/>
    <property type="evidence" value="ECO:0007669"/>
    <property type="project" value="TreeGrafter"/>
</dbReference>
<dbReference type="GO" id="GO:1990528">
    <property type="term" value="C:Rvs161p-Rvs167p complex"/>
    <property type="evidence" value="ECO:0007669"/>
    <property type="project" value="TreeGrafter"/>
</dbReference>
<dbReference type="InterPro" id="IPR001452">
    <property type="entry name" value="SH3_domain"/>
</dbReference>
<dbReference type="EMBL" id="JAAAIN010003865">
    <property type="protein sequence ID" value="KAG0283692.1"/>
    <property type="molecule type" value="Genomic_DNA"/>
</dbReference>
<accession>A0A9P6QPB4</accession>
<organism evidence="4 5">
    <name type="scientific">Linnemannia gamsii</name>
    <dbReference type="NCBI Taxonomy" id="64522"/>
    <lineage>
        <taxon>Eukaryota</taxon>
        <taxon>Fungi</taxon>
        <taxon>Fungi incertae sedis</taxon>
        <taxon>Mucoromycota</taxon>
        <taxon>Mortierellomycotina</taxon>
        <taxon>Mortierellomycetes</taxon>
        <taxon>Mortierellales</taxon>
        <taxon>Mortierellaceae</taxon>
        <taxon>Linnemannia</taxon>
    </lineage>
</organism>
<dbReference type="GO" id="GO:0031097">
    <property type="term" value="C:medial cortex"/>
    <property type="evidence" value="ECO:0007669"/>
    <property type="project" value="TreeGrafter"/>
</dbReference>
<dbReference type="InterPro" id="IPR036028">
    <property type="entry name" value="SH3-like_dom_sf"/>
</dbReference>
<evidence type="ECO:0000256" key="1">
    <source>
        <dbReference type="ARBA" id="ARBA00022443"/>
    </source>
</evidence>
<dbReference type="Gene3D" id="2.30.30.40">
    <property type="entry name" value="SH3 Domains"/>
    <property type="match status" value="1"/>
</dbReference>
<dbReference type="FunFam" id="2.30.30.40:FF:000100">
    <property type="entry name" value="SH3 domain-containing YSC84-like protein 1"/>
    <property type="match status" value="1"/>
</dbReference>
<feature type="domain" description="SH3" evidence="3">
    <location>
        <begin position="17"/>
        <end position="74"/>
    </location>
</feature>
<dbReference type="AlphaFoldDB" id="A0A9P6QPB4"/>
<dbReference type="InterPro" id="IPR046982">
    <property type="entry name" value="BIN3/RVS161-like"/>
</dbReference>
<dbReference type="GO" id="GO:0043332">
    <property type="term" value="C:mating projection tip"/>
    <property type="evidence" value="ECO:0007669"/>
    <property type="project" value="TreeGrafter"/>
</dbReference>
<dbReference type="SUPFAM" id="SSF50044">
    <property type="entry name" value="SH3-domain"/>
    <property type="match status" value="1"/>
</dbReference>
<dbReference type="OrthoDB" id="443981at2759"/>
<dbReference type="PRINTS" id="PR01887">
    <property type="entry name" value="SPECTRNALPHA"/>
</dbReference>
<dbReference type="GO" id="GO:0015629">
    <property type="term" value="C:actin cytoskeleton"/>
    <property type="evidence" value="ECO:0007669"/>
    <property type="project" value="TreeGrafter"/>
</dbReference>
<dbReference type="SMART" id="SM00326">
    <property type="entry name" value="SH3"/>
    <property type="match status" value="1"/>
</dbReference>
<dbReference type="Pfam" id="PF00018">
    <property type="entry name" value="SH3_1"/>
    <property type="match status" value="1"/>
</dbReference>
<dbReference type="PANTHER" id="PTHR47174">
    <property type="entry name" value="BRIDGING INTEGRATOR 3"/>
    <property type="match status" value="1"/>
</dbReference>
<dbReference type="GO" id="GO:0051666">
    <property type="term" value="P:actin cortical patch localization"/>
    <property type="evidence" value="ECO:0007669"/>
    <property type="project" value="InterPro"/>
</dbReference>
<dbReference type="GO" id="GO:0008289">
    <property type="term" value="F:lipid binding"/>
    <property type="evidence" value="ECO:0007669"/>
    <property type="project" value="TreeGrafter"/>
</dbReference>
<keyword evidence="5" id="KW-1185">Reference proteome</keyword>
<dbReference type="PRINTS" id="PR00452">
    <property type="entry name" value="SH3DOMAIN"/>
</dbReference>
<protein>
    <submittedName>
        <fullName evidence="4">Protein ysc84</fullName>
    </submittedName>
</protein>
<evidence type="ECO:0000313" key="4">
    <source>
        <dbReference type="EMBL" id="KAG0283692.1"/>
    </source>
</evidence>
<gene>
    <name evidence="4" type="primary">YSC84</name>
    <name evidence="4" type="ORF">BGZ97_008445</name>
</gene>
<comment type="caution">
    <text evidence="4">The sequence shown here is derived from an EMBL/GenBank/DDBJ whole genome shotgun (WGS) entry which is preliminary data.</text>
</comment>
<evidence type="ECO:0000313" key="5">
    <source>
        <dbReference type="Proteomes" id="UP000823405"/>
    </source>
</evidence>
<dbReference type="PANTHER" id="PTHR47174:SF1">
    <property type="entry name" value="REDUCED VIABILITY UPON STARVATION PROTEIN 167"/>
    <property type="match status" value="1"/>
</dbReference>
<reference evidence="4" key="1">
    <citation type="journal article" date="2020" name="Fungal Divers.">
        <title>Resolving the Mortierellaceae phylogeny through synthesis of multi-gene phylogenetics and phylogenomics.</title>
        <authorList>
            <person name="Vandepol N."/>
            <person name="Liber J."/>
            <person name="Desiro A."/>
            <person name="Na H."/>
            <person name="Kennedy M."/>
            <person name="Barry K."/>
            <person name="Grigoriev I.V."/>
            <person name="Miller A.N."/>
            <person name="O'Donnell K."/>
            <person name="Stajich J.E."/>
            <person name="Bonito G."/>
        </authorList>
    </citation>
    <scope>NUCLEOTIDE SEQUENCE</scope>
    <source>
        <strain evidence="4">NVP60</strain>
    </source>
</reference>
<evidence type="ECO:0000259" key="3">
    <source>
        <dbReference type="PROSITE" id="PS50002"/>
    </source>
</evidence>
<evidence type="ECO:0000256" key="2">
    <source>
        <dbReference type="PROSITE-ProRule" id="PRU00192"/>
    </source>
</evidence>
<sequence length="74" mass="7930">SAPPPPSAPPAPSAMGAKPMFVTALYDYAGEQATDLSFKKGDQITVVKKTESKNDWWTGRLGSREGAFPANYVQ</sequence>